<evidence type="ECO:0000313" key="1">
    <source>
        <dbReference type="EMBL" id="RON36789.1"/>
    </source>
</evidence>
<organism evidence="1 2">
    <name type="scientific">Pseudomonas brassicacearum</name>
    <dbReference type="NCBI Taxonomy" id="930166"/>
    <lineage>
        <taxon>Bacteria</taxon>
        <taxon>Pseudomonadati</taxon>
        <taxon>Pseudomonadota</taxon>
        <taxon>Gammaproteobacteria</taxon>
        <taxon>Pseudomonadales</taxon>
        <taxon>Pseudomonadaceae</taxon>
        <taxon>Pseudomonas</taxon>
    </lineage>
</organism>
<reference evidence="1 2" key="1">
    <citation type="submission" date="2016-10" db="EMBL/GenBank/DDBJ databases">
        <title>Comparative genome analysis of multiple Pseudomonas spp. focuses on biocontrol and plant growth promoting traits.</title>
        <authorList>
            <person name="Tao X.-Y."/>
            <person name="Taylor C.G."/>
        </authorList>
    </citation>
    <scope>NUCLEOTIDE SEQUENCE [LARGE SCALE GENOMIC DNA]</scope>
    <source>
        <strain evidence="1 2">38D4</strain>
    </source>
</reference>
<gene>
    <name evidence="1" type="ORF">BK664_18990</name>
</gene>
<proteinExistence type="predicted"/>
<accession>A0A423JGM6</accession>
<dbReference type="EMBL" id="MOBO01000016">
    <property type="protein sequence ID" value="RON36789.1"/>
    <property type="molecule type" value="Genomic_DNA"/>
</dbReference>
<comment type="caution">
    <text evidence="1">The sequence shown here is derived from an EMBL/GenBank/DDBJ whole genome shotgun (WGS) entry which is preliminary data.</text>
</comment>
<evidence type="ECO:0000313" key="2">
    <source>
        <dbReference type="Proteomes" id="UP000286351"/>
    </source>
</evidence>
<sequence length="177" mass="19767">MKKRDELINLCIEFLAKVKDKTASNNLEQWLNDTYGPDSETYQRIADLVIEGVAQGWAANAEITGPNYRRSRLCEPCAETFYFSITTVYMDSKGYELDNDQRTFRGDYHCHPYGELNMVIPLDEGAVLAGPRGWQGAGWTAPSPGSHHFPEVKGGALIAFFFLPAGRISYDFSAKAS</sequence>
<dbReference type="AlphaFoldDB" id="A0A423JGM6"/>
<protein>
    <submittedName>
        <fullName evidence="1">DUF4863 domain-containing protein</fullName>
    </submittedName>
</protein>
<dbReference type="InterPro" id="IPR032345">
    <property type="entry name" value="PnbB"/>
</dbReference>
<dbReference type="Proteomes" id="UP000286351">
    <property type="component" value="Unassembled WGS sequence"/>
</dbReference>
<dbReference type="Pfam" id="PF16155">
    <property type="entry name" value="PnbB"/>
    <property type="match status" value="1"/>
</dbReference>
<name>A0A423JGM6_9PSED</name>